<feature type="region of interest" description="Disordered" evidence="1">
    <location>
        <begin position="1"/>
        <end position="36"/>
    </location>
</feature>
<proteinExistence type="predicted"/>
<dbReference type="EMBL" id="CM007902">
    <property type="protein sequence ID" value="OTG00835.1"/>
    <property type="molecule type" value="Genomic_DNA"/>
</dbReference>
<dbReference type="Proteomes" id="UP000215914">
    <property type="component" value="Chromosome 13"/>
</dbReference>
<sequence>MIGDRKPGEFQGTPAAAGGSFRQARPPLSTTTPPTSLLLRPFVSGYTPPPLCSICSGGSGQKKRERDIG</sequence>
<feature type="compositionally biased region" description="Low complexity" evidence="1">
    <location>
        <begin position="26"/>
        <end position="36"/>
    </location>
</feature>
<keyword evidence="3" id="KW-1185">Reference proteome</keyword>
<organism evidence="2 3">
    <name type="scientific">Helianthus annuus</name>
    <name type="common">Common sunflower</name>
    <dbReference type="NCBI Taxonomy" id="4232"/>
    <lineage>
        <taxon>Eukaryota</taxon>
        <taxon>Viridiplantae</taxon>
        <taxon>Streptophyta</taxon>
        <taxon>Embryophyta</taxon>
        <taxon>Tracheophyta</taxon>
        <taxon>Spermatophyta</taxon>
        <taxon>Magnoliopsida</taxon>
        <taxon>eudicotyledons</taxon>
        <taxon>Gunneridae</taxon>
        <taxon>Pentapetalae</taxon>
        <taxon>asterids</taxon>
        <taxon>campanulids</taxon>
        <taxon>Asterales</taxon>
        <taxon>Asteraceae</taxon>
        <taxon>Asteroideae</taxon>
        <taxon>Heliantheae alliance</taxon>
        <taxon>Heliantheae</taxon>
        <taxon>Helianthus</taxon>
    </lineage>
</organism>
<protein>
    <submittedName>
        <fullName evidence="2">Uncharacterized protein</fullName>
    </submittedName>
</protein>
<evidence type="ECO:0000256" key="1">
    <source>
        <dbReference type="SAM" id="MobiDB-lite"/>
    </source>
</evidence>
<accession>A0A251SPR0</accession>
<reference evidence="3" key="1">
    <citation type="journal article" date="2017" name="Nature">
        <title>The sunflower genome provides insights into oil metabolism, flowering and Asterid evolution.</title>
        <authorList>
            <person name="Badouin H."/>
            <person name="Gouzy J."/>
            <person name="Grassa C.J."/>
            <person name="Murat F."/>
            <person name="Staton S.E."/>
            <person name="Cottret L."/>
            <person name="Lelandais-Briere C."/>
            <person name="Owens G.L."/>
            <person name="Carrere S."/>
            <person name="Mayjonade B."/>
            <person name="Legrand L."/>
            <person name="Gill N."/>
            <person name="Kane N.C."/>
            <person name="Bowers J.E."/>
            <person name="Hubner S."/>
            <person name="Bellec A."/>
            <person name="Berard A."/>
            <person name="Berges H."/>
            <person name="Blanchet N."/>
            <person name="Boniface M.C."/>
            <person name="Brunel D."/>
            <person name="Catrice O."/>
            <person name="Chaidir N."/>
            <person name="Claudel C."/>
            <person name="Donnadieu C."/>
            <person name="Faraut T."/>
            <person name="Fievet G."/>
            <person name="Helmstetter N."/>
            <person name="King M."/>
            <person name="Knapp S.J."/>
            <person name="Lai Z."/>
            <person name="Le Paslier M.C."/>
            <person name="Lippi Y."/>
            <person name="Lorenzon L."/>
            <person name="Mandel J.R."/>
            <person name="Marage G."/>
            <person name="Marchand G."/>
            <person name="Marquand E."/>
            <person name="Bret-Mestries E."/>
            <person name="Morien E."/>
            <person name="Nambeesan S."/>
            <person name="Nguyen T."/>
            <person name="Pegot-Espagnet P."/>
            <person name="Pouilly N."/>
            <person name="Raftis F."/>
            <person name="Sallet E."/>
            <person name="Schiex T."/>
            <person name="Thomas J."/>
            <person name="Vandecasteele C."/>
            <person name="Vares D."/>
            <person name="Vear F."/>
            <person name="Vautrin S."/>
            <person name="Crespi M."/>
            <person name="Mangin B."/>
            <person name="Burke J.M."/>
            <person name="Salse J."/>
            <person name="Munos S."/>
            <person name="Vincourt P."/>
            <person name="Rieseberg L.H."/>
            <person name="Langlade N.B."/>
        </authorList>
    </citation>
    <scope>NUCLEOTIDE SEQUENCE [LARGE SCALE GENOMIC DNA]</scope>
    <source>
        <strain evidence="3">cv. SF193</strain>
    </source>
</reference>
<name>A0A251SPR0_HELAN</name>
<dbReference type="InParanoid" id="A0A251SPR0"/>
<evidence type="ECO:0000313" key="2">
    <source>
        <dbReference type="EMBL" id="OTG00835.1"/>
    </source>
</evidence>
<dbReference type="AlphaFoldDB" id="A0A251SPR0"/>
<evidence type="ECO:0000313" key="3">
    <source>
        <dbReference type="Proteomes" id="UP000215914"/>
    </source>
</evidence>
<gene>
    <name evidence="2" type="ORF">HannXRQ_Chr13g0395461</name>
</gene>